<evidence type="ECO:0000256" key="1">
    <source>
        <dbReference type="ARBA" id="ARBA00004123"/>
    </source>
</evidence>
<sequence length="714" mass="79310">MPHPLLTQLPGERPTDVHDAVEALLKASGIPAKQRADKITGVIDIVCRYAFDEGLDEDALRAVARIASRKTELDQTSVTTLVKNMYPAQRVPADVVVTIVGALGQGKGKPSPGTQSSLVKWLTIVHEVVADANVLSRLYAVLFRMLDMYSIRTSLCHLLSLITRRKHVKPFRIQQLLELSRGLSNEPALQGLLRVYKDYYPDIILGSTSTSRHSFPPGPDLEWRTRLDAIKEARNITDEPAEEHGGFKVLRKGPKRSKISLIPDVHTYYSTEASVTLEEIDNVDDFVEKLDRIEPPGQMISLLHDPLLQKYIELRPTPTSVRRIDLWLSTCLDDQYNAATSGTRSSTSGSEVFEGLLKQTRCTNTLLPITDTFLKAYLVVWDGLDDVDSILGLLSYVPVQPFPEAYTTYFQPAERALTASSSASYSNLIQFYTDILGFWVSGVTPQSSRPQSALSSGDQKSLHQLVTHVSDMATSLLLSVPPGEGHTLTSSILTFYEVLSASAKPYHVPILVPPVHLTYYLVLDNSTTTLSRVYGILGTYKRAFDQHPKPVTAHYPTKMIDTFNSCLTDMFNLLWISRALLQAPNTKALGLFCKPSLRDDLNTYLGSIDREYAIASAFGVSNNAWLTSLSAATWRSIEEAEIDKNGYDRGSINLHQGPVSQRSLAVLKKNGGVNVDWEKYKVQVLHWLAERGCGGIRDFMFAAKTDLKAMHAQQ</sequence>
<evidence type="ECO:0000256" key="2">
    <source>
        <dbReference type="ARBA" id="ARBA00004584"/>
    </source>
</evidence>
<accession>A0A7C8M4P0</accession>
<dbReference type="Proteomes" id="UP000481861">
    <property type="component" value="Unassembled WGS sequence"/>
</dbReference>
<dbReference type="PANTHER" id="PTHR48208:SF2">
    <property type="entry name" value="CENTROMERE PROTEIN I"/>
    <property type="match status" value="1"/>
</dbReference>
<evidence type="ECO:0000256" key="3">
    <source>
        <dbReference type="ARBA" id="ARBA00005470"/>
    </source>
</evidence>
<evidence type="ECO:0000313" key="8">
    <source>
        <dbReference type="Proteomes" id="UP000481861"/>
    </source>
</evidence>
<dbReference type="InterPro" id="IPR012485">
    <property type="entry name" value="CENP-I"/>
</dbReference>
<keyword evidence="5" id="KW-0539">Nucleus</keyword>
<keyword evidence="4" id="KW-0158">Chromosome</keyword>
<organism evidence="7 8">
    <name type="scientific">Massariosphaeria phaeospora</name>
    <dbReference type="NCBI Taxonomy" id="100035"/>
    <lineage>
        <taxon>Eukaryota</taxon>
        <taxon>Fungi</taxon>
        <taxon>Dikarya</taxon>
        <taxon>Ascomycota</taxon>
        <taxon>Pezizomycotina</taxon>
        <taxon>Dothideomycetes</taxon>
        <taxon>Pleosporomycetidae</taxon>
        <taxon>Pleosporales</taxon>
        <taxon>Pleosporales incertae sedis</taxon>
        <taxon>Massariosphaeria</taxon>
    </lineage>
</organism>
<name>A0A7C8M4P0_9PLEO</name>
<evidence type="ECO:0000256" key="6">
    <source>
        <dbReference type="ARBA" id="ARBA00023328"/>
    </source>
</evidence>
<evidence type="ECO:0000256" key="4">
    <source>
        <dbReference type="ARBA" id="ARBA00022454"/>
    </source>
</evidence>
<dbReference type="GO" id="GO:0034080">
    <property type="term" value="P:CENP-A containing chromatin assembly"/>
    <property type="evidence" value="ECO:0007669"/>
    <property type="project" value="TreeGrafter"/>
</dbReference>
<dbReference type="Pfam" id="PF07778">
    <property type="entry name" value="CENP-I"/>
    <property type="match status" value="1"/>
</dbReference>
<evidence type="ECO:0000256" key="5">
    <source>
        <dbReference type="ARBA" id="ARBA00023242"/>
    </source>
</evidence>
<protein>
    <submittedName>
        <fullName evidence="7">Mis6-domain-containing protein</fullName>
    </submittedName>
</protein>
<dbReference type="GO" id="GO:0000939">
    <property type="term" value="C:inner kinetochore"/>
    <property type="evidence" value="ECO:0007669"/>
    <property type="project" value="TreeGrafter"/>
</dbReference>
<dbReference type="GO" id="GO:0000070">
    <property type="term" value="P:mitotic sister chromatid segregation"/>
    <property type="evidence" value="ECO:0007669"/>
    <property type="project" value="TreeGrafter"/>
</dbReference>
<comment type="similarity">
    <text evidence="3">Belongs to the CENP-I/CTF3 family.</text>
</comment>
<gene>
    <name evidence="7" type="ORF">BDV95DRAFT_586092</name>
</gene>
<proteinExistence type="inferred from homology"/>
<keyword evidence="6" id="KW-0137">Centromere</keyword>
<comment type="subcellular location">
    <subcellularLocation>
        <location evidence="2">Chromosome</location>
        <location evidence="2">Centromere</location>
    </subcellularLocation>
    <subcellularLocation>
        <location evidence="1">Nucleus</location>
    </subcellularLocation>
</comment>
<dbReference type="CDD" id="cd22647">
    <property type="entry name" value="CTF3_NTD_HEAT"/>
    <property type="match status" value="1"/>
</dbReference>
<dbReference type="GO" id="GO:0005634">
    <property type="term" value="C:nucleus"/>
    <property type="evidence" value="ECO:0007669"/>
    <property type="project" value="UniProtKB-SubCell"/>
</dbReference>
<comment type="caution">
    <text evidence="7">The sequence shown here is derived from an EMBL/GenBank/DDBJ whole genome shotgun (WGS) entry which is preliminary data.</text>
</comment>
<keyword evidence="8" id="KW-1185">Reference proteome</keyword>
<reference evidence="7 8" key="1">
    <citation type="submission" date="2020-01" db="EMBL/GenBank/DDBJ databases">
        <authorList>
            <consortium name="DOE Joint Genome Institute"/>
            <person name="Haridas S."/>
            <person name="Albert R."/>
            <person name="Binder M."/>
            <person name="Bloem J."/>
            <person name="Labutti K."/>
            <person name="Salamov A."/>
            <person name="Andreopoulos B."/>
            <person name="Baker S.E."/>
            <person name="Barry K."/>
            <person name="Bills G."/>
            <person name="Bluhm B.H."/>
            <person name="Cannon C."/>
            <person name="Castanera R."/>
            <person name="Culley D.E."/>
            <person name="Daum C."/>
            <person name="Ezra D."/>
            <person name="Gonzalez J.B."/>
            <person name="Henrissat B."/>
            <person name="Kuo A."/>
            <person name="Liang C."/>
            <person name="Lipzen A."/>
            <person name="Lutzoni F."/>
            <person name="Magnuson J."/>
            <person name="Mondo S."/>
            <person name="Nolan M."/>
            <person name="Ohm R."/>
            <person name="Pangilinan J."/>
            <person name="Park H.-J.H."/>
            <person name="Ramirez L."/>
            <person name="Alfaro M."/>
            <person name="Sun H."/>
            <person name="Tritt A."/>
            <person name="Yoshinaga Y."/>
            <person name="Zwiers L.-H.L."/>
            <person name="Turgeon B.G."/>
            <person name="Goodwin S.B."/>
            <person name="Spatafora J.W."/>
            <person name="Crous P.W."/>
            <person name="Grigoriev I.V."/>
        </authorList>
    </citation>
    <scope>NUCLEOTIDE SEQUENCE [LARGE SCALE GENOMIC DNA]</scope>
    <source>
        <strain evidence="7 8">CBS 611.86</strain>
    </source>
</reference>
<evidence type="ECO:0000313" key="7">
    <source>
        <dbReference type="EMBL" id="KAF2865583.1"/>
    </source>
</evidence>
<dbReference type="EMBL" id="JAADJZ010000032">
    <property type="protein sequence ID" value="KAF2865583.1"/>
    <property type="molecule type" value="Genomic_DNA"/>
</dbReference>
<dbReference type="AlphaFoldDB" id="A0A7C8M4P0"/>
<dbReference type="OrthoDB" id="6347512at2759"/>
<dbReference type="PANTHER" id="PTHR48208">
    <property type="entry name" value="CENTROMERE PROTEIN I"/>
    <property type="match status" value="1"/>
</dbReference>